<reference evidence="2" key="1">
    <citation type="submission" date="2015-08" db="EMBL/GenBank/DDBJ databases">
        <authorList>
            <person name="Babu N.S."/>
            <person name="Beckwith C.J."/>
            <person name="Beseler K.G."/>
            <person name="Brison A."/>
            <person name="Carone J.V."/>
            <person name="Caskin T.P."/>
            <person name="Diamond M."/>
            <person name="Durham M.E."/>
            <person name="Foxe J.M."/>
            <person name="Go M."/>
            <person name="Henderson B.A."/>
            <person name="Jones I.B."/>
            <person name="McGettigan J.A."/>
            <person name="Micheletti S.J."/>
            <person name="Nasrallah M.E."/>
            <person name="Ortiz D."/>
            <person name="Piller C.R."/>
            <person name="Privatt S.R."/>
            <person name="Schneider S.L."/>
            <person name="Sharp S."/>
            <person name="Smith T.C."/>
            <person name="Stanton J.D."/>
            <person name="Ullery H.E."/>
            <person name="Wilson R.J."/>
            <person name="Serrano M.G."/>
            <person name="Buck G."/>
            <person name="Lee V."/>
            <person name="Wang Y."/>
            <person name="Carvalho R."/>
            <person name="Voegtly L."/>
            <person name="Shi R."/>
            <person name="Duckworth R."/>
            <person name="Johnson A."/>
            <person name="Loviza R."/>
            <person name="Walstead R."/>
            <person name="Shah Z."/>
            <person name="Kiflezghi M."/>
            <person name="Wade K."/>
            <person name="Ball S.L."/>
            <person name="Bradley K.W."/>
            <person name="Asai D.J."/>
            <person name="Bowman C.A."/>
            <person name="Russell D.A."/>
            <person name="Pope W.H."/>
            <person name="Jacobs-Sera D."/>
            <person name="Hendrix R.W."/>
            <person name="Hatfull G.F."/>
        </authorList>
    </citation>
    <scope>NUCLEOTIDE SEQUENCE</scope>
</reference>
<dbReference type="Pfam" id="PF11361">
    <property type="entry name" value="DUF3159"/>
    <property type="match status" value="1"/>
</dbReference>
<dbReference type="InterPro" id="IPR016566">
    <property type="entry name" value="UCP010219"/>
</dbReference>
<evidence type="ECO:0008006" key="3">
    <source>
        <dbReference type="Google" id="ProtNLM"/>
    </source>
</evidence>
<feature type="transmembrane region" description="Helical" evidence="1">
    <location>
        <begin position="166"/>
        <end position="186"/>
    </location>
</feature>
<evidence type="ECO:0000256" key="1">
    <source>
        <dbReference type="SAM" id="Phobius"/>
    </source>
</evidence>
<sequence length="244" mass="26193">MTDSPSADRHATVETVEHVVRAQMARALGGRRGMAEAAVPTLLFTITFLLTKQLPIALGLSLAAAVTLLVVRLVQRSSPQFVLNALFGIAIGWFFVQLSQRSGGDANDQALAYFLPGLIYNTAYSALLSLSCLVRWPLVGFMVGSVAGDALDWHRDAGIVKLCTRLTWVLAAPCLLRVVVQWPIWLGAKHGGVDEDTAIAALGVLKVVMGWPLQLAAIAAMVWLLSLNRTPVQSDDAQEPVDPA</sequence>
<feature type="transmembrane region" description="Helical" evidence="1">
    <location>
        <begin position="56"/>
        <end position="74"/>
    </location>
</feature>
<feature type="transmembrane region" description="Helical" evidence="1">
    <location>
        <begin position="110"/>
        <end position="134"/>
    </location>
</feature>
<gene>
    <name evidence="2" type="ORF">NOCA2210130</name>
</gene>
<organism evidence="2">
    <name type="scientific">metagenome</name>
    <dbReference type="NCBI Taxonomy" id="256318"/>
    <lineage>
        <taxon>unclassified sequences</taxon>
        <taxon>metagenomes</taxon>
    </lineage>
</organism>
<dbReference type="AlphaFoldDB" id="A0A2P2BYG0"/>
<dbReference type="EMBL" id="CZKA01000014">
    <property type="protein sequence ID" value="CUR54780.1"/>
    <property type="molecule type" value="Genomic_DNA"/>
</dbReference>
<evidence type="ECO:0000313" key="2">
    <source>
        <dbReference type="EMBL" id="CUR54780.1"/>
    </source>
</evidence>
<keyword evidence="1" id="KW-1133">Transmembrane helix</keyword>
<accession>A0A2P2BYG0</accession>
<keyword evidence="1" id="KW-0812">Transmembrane</keyword>
<feature type="transmembrane region" description="Helical" evidence="1">
    <location>
        <begin position="81"/>
        <end position="98"/>
    </location>
</feature>
<protein>
    <recommendedName>
        <fullName evidence="3">DUF3159 domain-containing protein</fullName>
    </recommendedName>
</protein>
<feature type="transmembrane region" description="Helical" evidence="1">
    <location>
        <begin position="198"/>
        <end position="225"/>
    </location>
</feature>
<keyword evidence="1" id="KW-0472">Membrane</keyword>
<name>A0A2P2BYG0_9ZZZZ</name>
<proteinExistence type="predicted"/>
<feature type="transmembrane region" description="Helical" evidence="1">
    <location>
        <begin position="33"/>
        <end position="50"/>
    </location>
</feature>